<keyword evidence="3" id="KW-1185">Reference proteome</keyword>
<evidence type="ECO:0000256" key="1">
    <source>
        <dbReference type="SAM" id="MobiDB-lite"/>
    </source>
</evidence>
<feature type="region of interest" description="Disordered" evidence="1">
    <location>
        <begin position="154"/>
        <end position="180"/>
    </location>
</feature>
<evidence type="ECO:0000313" key="2">
    <source>
        <dbReference type="EMBL" id="OXU21288.1"/>
    </source>
</evidence>
<name>A0A232ESF3_9HYME</name>
<protein>
    <submittedName>
        <fullName evidence="2">Uncharacterized protein</fullName>
    </submittedName>
</protein>
<dbReference type="Proteomes" id="UP000215335">
    <property type="component" value="Unassembled WGS sequence"/>
</dbReference>
<proteinExistence type="predicted"/>
<accession>A0A232ESF3</accession>
<evidence type="ECO:0000313" key="3">
    <source>
        <dbReference type="Proteomes" id="UP000215335"/>
    </source>
</evidence>
<comment type="caution">
    <text evidence="2">The sequence shown here is derived from an EMBL/GenBank/DDBJ whole genome shotgun (WGS) entry which is preliminary data.</text>
</comment>
<feature type="compositionally biased region" description="Low complexity" evidence="1">
    <location>
        <begin position="154"/>
        <end position="173"/>
    </location>
</feature>
<gene>
    <name evidence="2" type="ORF">TSAR_007573</name>
</gene>
<dbReference type="EMBL" id="NNAY01002428">
    <property type="protein sequence ID" value="OXU21288.1"/>
    <property type="molecule type" value="Genomic_DNA"/>
</dbReference>
<organism evidence="2 3">
    <name type="scientific">Trichomalopsis sarcophagae</name>
    <dbReference type="NCBI Taxonomy" id="543379"/>
    <lineage>
        <taxon>Eukaryota</taxon>
        <taxon>Metazoa</taxon>
        <taxon>Ecdysozoa</taxon>
        <taxon>Arthropoda</taxon>
        <taxon>Hexapoda</taxon>
        <taxon>Insecta</taxon>
        <taxon>Pterygota</taxon>
        <taxon>Neoptera</taxon>
        <taxon>Endopterygota</taxon>
        <taxon>Hymenoptera</taxon>
        <taxon>Apocrita</taxon>
        <taxon>Proctotrupomorpha</taxon>
        <taxon>Chalcidoidea</taxon>
        <taxon>Pteromalidae</taxon>
        <taxon>Pteromalinae</taxon>
        <taxon>Trichomalopsis</taxon>
    </lineage>
</organism>
<dbReference type="AlphaFoldDB" id="A0A232ESF3"/>
<reference evidence="2 3" key="1">
    <citation type="journal article" date="2017" name="Curr. Biol.">
        <title>The Evolution of Venom by Co-option of Single-Copy Genes.</title>
        <authorList>
            <person name="Martinson E.O."/>
            <person name="Mrinalini"/>
            <person name="Kelkar Y.D."/>
            <person name="Chang C.H."/>
            <person name="Werren J.H."/>
        </authorList>
    </citation>
    <scope>NUCLEOTIDE SEQUENCE [LARGE SCALE GENOMIC DNA]</scope>
    <source>
        <strain evidence="2 3">Alberta</strain>
        <tissue evidence="2">Whole body</tissue>
    </source>
</reference>
<sequence length="180" mass="18900">MEGINDSIKAAFEKVNGYRTIVHLFNVMWQLMSWTSNGINDDFILRKSLPAELTAAMKQLNESAAASPGSQQQQRVPSIGVMQQMFKSITSLSEMHHQQQLPQEQNSQQQAAVAAEVASAAKATTAARAKAKARTPAVATKAATEAKAAVAAKAAAEAATAAKPATTAAATAPARKKPKG</sequence>